<proteinExistence type="predicted"/>
<feature type="compositionally biased region" description="Basic residues" evidence="1">
    <location>
        <begin position="133"/>
        <end position="143"/>
    </location>
</feature>
<dbReference type="Proteomes" id="UP000016922">
    <property type="component" value="Unassembled WGS sequence"/>
</dbReference>
<dbReference type="AlphaFoldDB" id="S3CHP0"/>
<feature type="compositionally biased region" description="Polar residues" evidence="1">
    <location>
        <begin position="1"/>
        <end position="22"/>
    </location>
</feature>
<gene>
    <name evidence="2" type="ORF">GLAREA_01277</name>
</gene>
<dbReference type="GeneID" id="19460335"/>
<dbReference type="RefSeq" id="XP_008086684.1">
    <property type="nucleotide sequence ID" value="XM_008088493.1"/>
</dbReference>
<reference evidence="2 3" key="1">
    <citation type="journal article" date="2013" name="BMC Genomics">
        <title>Genomics-driven discovery of the pneumocandin biosynthetic gene cluster in the fungus Glarea lozoyensis.</title>
        <authorList>
            <person name="Chen L."/>
            <person name="Yue Q."/>
            <person name="Zhang X."/>
            <person name="Xiang M."/>
            <person name="Wang C."/>
            <person name="Li S."/>
            <person name="Che Y."/>
            <person name="Ortiz-Lopez F.J."/>
            <person name="Bills G.F."/>
            <person name="Liu X."/>
            <person name="An Z."/>
        </authorList>
    </citation>
    <scope>NUCLEOTIDE SEQUENCE [LARGE SCALE GENOMIC DNA]</scope>
    <source>
        <strain evidence="3">ATCC 20868 / MF5171</strain>
    </source>
</reference>
<feature type="region of interest" description="Disordered" evidence="1">
    <location>
        <begin position="1"/>
        <end position="23"/>
    </location>
</feature>
<feature type="compositionally biased region" description="Acidic residues" evidence="1">
    <location>
        <begin position="89"/>
        <end position="98"/>
    </location>
</feature>
<accession>S3CHP0</accession>
<protein>
    <submittedName>
        <fullName evidence="2">Uncharacterized protein</fullName>
    </submittedName>
</protein>
<dbReference type="EMBL" id="KE145371">
    <property type="protein sequence ID" value="EPE25365.1"/>
    <property type="molecule type" value="Genomic_DNA"/>
</dbReference>
<feature type="compositionally biased region" description="Polar residues" evidence="1">
    <location>
        <begin position="104"/>
        <end position="124"/>
    </location>
</feature>
<name>S3CHP0_GLAL2</name>
<sequence length="271" mass="29964">MNSPSSYAGSLSSHPPKSNNVDANAALRDIKKMLEEIVAKVDVLTASQYQHSTEPTDPRLIRSQSPELTEPEEESLFVPDLSEGRIIEEETVVEEEAVVEQGDNIETGSSVAGQPSPETVTPGTTDDEYRQTTKPKVKKRSRREHSSASPTKIRRAEHIQQHHMPSHAFVDDGAAKRRTQTSPEASKKRRASEQRITKPGTAVKAGQTVERRTPAKKEERKRQMSVGSSSTREIVITSRAPRSNSLGFRCSANCKGSMCDCSWPKVVQRMS</sequence>
<feature type="region of interest" description="Disordered" evidence="1">
    <location>
        <begin position="46"/>
        <end position="77"/>
    </location>
</feature>
<feature type="compositionally biased region" description="Basic and acidic residues" evidence="1">
    <location>
        <begin position="209"/>
        <end position="222"/>
    </location>
</feature>
<evidence type="ECO:0000313" key="3">
    <source>
        <dbReference type="Proteomes" id="UP000016922"/>
    </source>
</evidence>
<feature type="region of interest" description="Disordered" evidence="1">
    <location>
        <begin position="89"/>
        <end position="238"/>
    </location>
</feature>
<dbReference type="KEGG" id="glz:GLAREA_01277"/>
<dbReference type="HOGENOM" id="CLU_1026921_0_0_1"/>
<evidence type="ECO:0000313" key="2">
    <source>
        <dbReference type="EMBL" id="EPE25365.1"/>
    </source>
</evidence>
<keyword evidence="3" id="KW-1185">Reference proteome</keyword>
<organism evidence="2 3">
    <name type="scientific">Glarea lozoyensis (strain ATCC 20868 / MF5171)</name>
    <dbReference type="NCBI Taxonomy" id="1116229"/>
    <lineage>
        <taxon>Eukaryota</taxon>
        <taxon>Fungi</taxon>
        <taxon>Dikarya</taxon>
        <taxon>Ascomycota</taxon>
        <taxon>Pezizomycotina</taxon>
        <taxon>Leotiomycetes</taxon>
        <taxon>Helotiales</taxon>
        <taxon>Helotiaceae</taxon>
        <taxon>Glarea</taxon>
    </lineage>
</organism>
<evidence type="ECO:0000256" key="1">
    <source>
        <dbReference type="SAM" id="MobiDB-lite"/>
    </source>
</evidence>